<dbReference type="EMBL" id="BK015371">
    <property type="protein sequence ID" value="DAE03718.1"/>
    <property type="molecule type" value="Genomic_DNA"/>
</dbReference>
<dbReference type="Gene3D" id="3.90.1720.10">
    <property type="entry name" value="endopeptidase domain like (from Nostoc punctiforme)"/>
    <property type="match status" value="1"/>
</dbReference>
<dbReference type="InterPro" id="IPR038765">
    <property type="entry name" value="Papain-like_cys_pep_sf"/>
</dbReference>
<keyword evidence="1" id="KW-0929">Antimicrobial</keyword>
<evidence type="ECO:0000256" key="1">
    <source>
        <dbReference type="ARBA" id="ARBA00022529"/>
    </source>
</evidence>
<protein>
    <submittedName>
        <fullName evidence="3">PlyB like endolysin</fullName>
    </submittedName>
</protein>
<organism evidence="3">
    <name type="scientific">Myoviridae sp. ct3D84</name>
    <dbReference type="NCBI Taxonomy" id="2825023"/>
    <lineage>
        <taxon>Viruses</taxon>
        <taxon>Duplodnaviria</taxon>
        <taxon>Heunggongvirae</taxon>
        <taxon>Uroviricota</taxon>
        <taxon>Caudoviricetes</taxon>
    </lineage>
</organism>
<dbReference type="GO" id="GO:0001897">
    <property type="term" value="P:symbiont-mediated cytolysis of host cell"/>
    <property type="evidence" value="ECO:0007669"/>
    <property type="project" value="UniProtKB-ARBA"/>
</dbReference>
<accession>A0A8S5P9G8</accession>
<evidence type="ECO:0000313" key="3">
    <source>
        <dbReference type="EMBL" id="DAE03718.1"/>
    </source>
</evidence>
<sequence>MNITPKQVLTLAAKYIGYKEKASNKDLYSFEDNAGRGNFTMFQAELDKAKFWNTPKNGYEWCTSFVAWCFWRIAGSEAKDILCLTGPYGASCVSWAKYYAGQARLFTKPQVGDQFFQRDSRDGLPCHTGIVESVSGNTFVTIEGNYGNAVQRVTRYLGSTVYGFGRPKYTAESEDEEMERWKTIEDVPEGFYRDTVRQLMHDGIIKGKGNGVIDLTEDMLRVMIFCQRIMEGK</sequence>
<dbReference type="InterPro" id="IPR007921">
    <property type="entry name" value="CHAP_dom"/>
</dbReference>
<feature type="domain" description="Peptidase C51" evidence="2">
    <location>
        <begin position="56"/>
        <end position="145"/>
    </location>
</feature>
<evidence type="ECO:0000259" key="2">
    <source>
        <dbReference type="Pfam" id="PF05257"/>
    </source>
</evidence>
<name>A0A8S5P9G8_9CAUD</name>
<reference evidence="3" key="1">
    <citation type="journal article" date="2021" name="Proc. Natl. Acad. Sci. U.S.A.">
        <title>A Catalog of Tens of Thousands of Viruses from Human Metagenomes Reveals Hidden Associations with Chronic Diseases.</title>
        <authorList>
            <person name="Tisza M.J."/>
            <person name="Buck C.B."/>
        </authorList>
    </citation>
    <scope>NUCLEOTIDE SEQUENCE</scope>
    <source>
        <strain evidence="3">Ct3D84</strain>
    </source>
</reference>
<dbReference type="SUPFAM" id="SSF54001">
    <property type="entry name" value="Cysteine proteinases"/>
    <property type="match status" value="1"/>
</dbReference>
<dbReference type="Pfam" id="PF05257">
    <property type="entry name" value="CHAP"/>
    <property type="match status" value="1"/>
</dbReference>
<proteinExistence type="predicted"/>